<dbReference type="InterPro" id="IPR007356">
    <property type="entry name" value="tRNA_m1G_MeTrfase_euk"/>
</dbReference>
<dbReference type="GO" id="GO:0002939">
    <property type="term" value="P:tRNA N1-guanine methylation"/>
    <property type="evidence" value="ECO:0007669"/>
    <property type="project" value="TreeGrafter"/>
</dbReference>
<evidence type="ECO:0000256" key="8">
    <source>
        <dbReference type="ARBA" id="ARBA00048434"/>
    </source>
</evidence>
<feature type="domain" description="SAM-dependent MTase TRM10-type" evidence="10">
    <location>
        <begin position="90"/>
        <end position="402"/>
    </location>
</feature>
<name>A0A081CN84_PSEA2</name>
<evidence type="ECO:0000256" key="3">
    <source>
        <dbReference type="ARBA" id="ARBA00022603"/>
    </source>
</evidence>
<dbReference type="PANTHER" id="PTHR13563">
    <property type="entry name" value="TRNA (GUANINE-9-) METHYLTRANSFERASE"/>
    <property type="match status" value="1"/>
</dbReference>
<evidence type="ECO:0000256" key="6">
    <source>
        <dbReference type="ARBA" id="ARBA00031792"/>
    </source>
</evidence>
<feature type="region of interest" description="Disordered" evidence="9">
    <location>
        <begin position="1"/>
        <end position="102"/>
    </location>
</feature>
<evidence type="ECO:0000313" key="11">
    <source>
        <dbReference type="EMBL" id="GAK68130.1"/>
    </source>
</evidence>
<evidence type="ECO:0000256" key="1">
    <source>
        <dbReference type="ARBA" id="ARBA00012797"/>
    </source>
</evidence>
<keyword evidence="12" id="KW-1185">Reference proteome</keyword>
<dbReference type="RefSeq" id="XP_014653666.1">
    <property type="nucleotide sequence ID" value="XM_014798180.1"/>
</dbReference>
<evidence type="ECO:0000256" key="4">
    <source>
        <dbReference type="ARBA" id="ARBA00022679"/>
    </source>
</evidence>
<sequence>MQHEEMGSDANAGSSSYHAGPAIQPPPGMSKNAAKKLARKQKLEATKHERRAAERLKKKENRRARHLAAQQDAELNDLDRAVDESHPATKRSRLEHAPSQAPPKQFFDARLVIDCGFDELMVDKEASSMTQQLMYLYSANRNAKMPFGEIILTGQDAPRDCLRDVHPDQLSLVPDAASISQPETQSGTSFASSASIESNSIGRAMDGKLRGVWRRWKRVTIYKHGGIESLLSQQLHGDPQTPSLDAAEESDHVKIDASGRHPASEEIRQTRHRIRRSDAIYLTADTDDTLTELEPGKTYIIGGIVDKNRYKGLCRAKADRLGIRAAKLPLSQDMMRAVERNLSARGETLEDEVGTAEKAEQSFVGRKVLTVNQVVEILAAWTETRDWVQALEIALPRRKLKQRGPAAQSTTSAAEITVDTELVLDDEDAARNAS</sequence>
<dbReference type="InterPro" id="IPR038459">
    <property type="entry name" value="MT_TRM10-typ_sf"/>
</dbReference>
<comment type="catalytic activity">
    <reaction evidence="8">
        <text>guanosine(9) in tRNA + S-adenosyl-L-methionine = N(1)-methylguanosine(9) in tRNA + S-adenosyl-L-homocysteine + H(+)</text>
        <dbReference type="Rhea" id="RHEA:43156"/>
        <dbReference type="Rhea" id="RHEA-COMP:10367"/>
        <dbReference type="Rhea" id="RHEA-COMP:10368"/>
        <dbReference type="ChEBI" id="CHEBI:15378"/>
        <dbReference type="ChEBI" id="CHEBI:57856"/>
        <dbReference type="ChEBI" id="CHEBI:59789"/>
        <dbReference type="ChEBI" id="CHEBI:73542"/>
        <dbReference type="ChEBI" id="CHEBI:74269"/>
        <dbReference type="EC" id="2.1.1.221"/>
    </reaction>
</comment>
<gene>
    <name evidence="11" type="ORF">PAN0_042d6364</name>
</gene>
<keyword evidence="3 11" id="KW-0489">Methyltransferase</keyword>
<dbReference type="GO" id="GO:0052905">
    <property type="term" value="F:tRNA (guanosine(9)-N1)-methyltransferase activity"/>
    <property type="evidence" value="ECO:0007669"/>
    <property type="project" value="UniProtKB-EC"/>
</dbReference>
<feature type="compositionally biased region" description="Basic and acidic residues" evidence="9">
    <location>
        <begin position="77"/>
        <end position="96"/>
    </location>
</feature>
<dbReference type="AlphaFoldDB" id="A0A081CN84"/>
<evidence type="ECO:0000256" key="7">
    <source>
        <dbReference type="ARBA" id="ARBA00032166"/>
    </source>
</evidence>
<organism evidence="11">
    <name type="scientific">Pseudozyma antarctica</name>
    <name type="common">Yeast</name>
    <name type="synonym">Candida antarctica</name>
    <dbReference type="NCBI Taxonomy" id="84753"/>
    <lineage>
        <taxon>Eukaryota</taxon>
        <taxon>Fungi</taxon>
        <taxon>Dikarya</taxon>
        <taxon>Basidiomycota</taxon>
        <taxon>Ustilaginomycotina</taxon>
        <taxon>Ustilaginomycetes</taxon>
        <taxon>Ustilaginales</taxon>
        <taxon>Ustilaginaceae</taxon>
        <taxon>Moesziomyces</taxon>
    </lineage>
</organism>
<dbReference type="EC" id="2.1.1.221" evidence="1"/>
<dbReference type="Gene3D" id="3.40.1280.30">
    <property type="match status" value="1"/>
</dbReference>
<evidence type="ECO:0000259" key="10">
    <source>
        <dbReference type="PROSITE" id="PS51675"/>
    </source>
</evidence>
<evidence type="ECO:0000256" key="2">
    <source>
        <dbReference type="ARBA" id="ARBA00020451"/>
    </source>
</evidence>
<keyword evidence="4 11" id="KW-0808">Transferase</keyword>
<reference evidence="11" key="1">
    <citation type="submission" date="2014-07" db="EMBL/GenBank/DDBJ databases">
        <title>Draft genome sequence of the yeast Pseudozyma antarctica JCM 10317 known as a producer of lipase B which used in a wide range of industrial applications.</title>
        <authorList>
            <person name="Morita T."/>
            <person name="Saika A."/>
            <person name="Koike H."/>
        </authorList>
    </citation>
    <scope>NUCLEOTIDE SEQUENCE</scope>
    <source>
        <strain evidence="11">JCM 10317</strain>
    </source>
</reference>
<dbReference type="GeneID" id="26307180"/>
<dbReference type="CDD" id="cd18089">
    <property type="entry name" value="SPOUT_Trm10-like"/>
    <property type="match status" value="1"/>
</dbReference>
<dbReference type="HOGENOM" id="CLU_034384_1_1_1"/>
<accession>A0A081CN84</accession>
<dbReference type="EMBL" id="DF830109">
    <property type="protein sequence ID" value="GAK68130.1"/>
    <property type="molecule type" value="Genomic_DNA"/>
</dbReference>
<feature type="compositionally biased region" description="Basic and acidic residues" evidence="9">
    <location>
        <begin position="41"/>
        <end position="57"/>
    </location>
</feature>
<dbReference type="GO" id="GO:0000049">
    <property type="term" value="F:tRNA binding"/>
    <property type="evidence" value="ECO:0007669"/>
    <property type="project" value="TreeGrafter"/>
</dbReference>
<keyword evidence="5" id="KW-0949">S-adenosyl-L-methionine</keyword>
<proteinExistence type="predicted"/>
<evidence type="ECO:0000256" key="5">
    <source>
        <dbReference type="ARBA" id="ARBA00022691"/>
    </source>
</evidence>
<evidence type="ECO:0000313" key="12">
    <source>
        <dbReference type="Proteomes" id="UP000053758"/>
    </source>
</evidence>
<protein>
    <recommendedName>
        <fullName evidence="2">tRNA (guanine(9)-N1)-methyltransferase</fullName>
        <ecNumber evidence="1">2.1.1.221</ecNumber>
    </recommendedName>
    <alternativeName>
        <fullName evidence="7">tRNA methyltransferase 10</fullName>
    </alternativeName>
    <alternativeName>
        <fullName evidence="6">tRNA(m1G9)-methyltransferase</fullName>
    </alternativeName>
</protein>
<dbReference type="GO" id="GO:0005634">
    <property type="term" value="C:nucleus"/>
    <property type="evidence" value="ECO:0007669"/>
    <property type="project" value="TreeGrafter"/>
</dbReference>
<dbReference type="InterPro" id="IPR028564">
    <property type="entry name" value="MT_TRM10-typ"/>
</dbReference>
<dbReference type="PROSITE" id="PS51675">
    <property type="entry name" value="SAM_MT_TRM10"/>
    <property type="match status" value="1"/>
</dbReference>
<evidence type="ECO:0000256" key="9">
    <source>
        <dbReference type="SAM" id="MobiDB-lite"/>
    </source>
</evidence>
<dbReference type="PANTHER" id="PTHR13563:SF13">
    <property type="entry name" value="TRNA METHYLTRANSFERASE 10 HOMOLOG A"/>
    <property type="match status" value="1"/>
</dbReference>
<dbReference type="Proteomes" id="UP000053758">
    <property type="component" value="Unassembled WGS sequence"/>
</dbReference>